<evidence type="ECO:0000256" key="1">
    <source>
        <dbReference type="ARBA" id="ARBA00005698"/>
    </source>
</evidence>
<name>A0A7C4EHV9_9BACT</name>
<dbReference type="Pfam" id="PF00499">
    <property type="entry name" value="Oxidored_q3"/>
    <property type="match status" value="1"/>
</dbReference>
<dbReference type="PANTHER" id="PTHR33269">
    <property type="entry name" value="NADH-UBIQUINONE OXIDOREDUCTASE CHAIN 6"/>
    <property type="match status" value="1"/>
</dbReference>
<dbReference type="InterPro" id="IPR001457">
    <property type="entry name" value="NADH_UbQ/plastoQ_OxRdtase_su6"/>
</dbReference>
<feature type="transmembrane region" description="Helical" evidence="2">
    <location>
        <begin position="6"/>
        <end position="29"/>
    </location>
</feature>
<keyword evidence="2" id="KW-0472">Membrane</keyword>
<keyword evidence="2" id="KW-0520">NAD</keyword>
<organism evidence="3">
    <name type="scientific">Fundidesulfovibrio putealis</name>
    <dbReference type="NCBI Taxonomy" id="270496"/>
    <lineage>
        <taxon>Bacteria</taxon>
        <taxon>Pseudomonadati</taxon>
        <taxon>Thermodesulfobacteriota</taxon>
        <taxon>Desulfovibrionia</taxon>
        <taxon>Desulfovibrionales</taxon>
        <taxon>Desulfovibrionaceae</taxon>
        <taxon>Fundidesulfovibrio</taxon>
    </lineage>
</organism>
<dbReference type="Gene3D" id="1.20.120.1200">
    <property type="entry name" value="NADH-ubiquinone/plastoquinone oxidoreductase chain 6, subunit NuoJ"/>
    <property type="match status" value="1"/>
</dbReference>
<comment type="similarity">
    <text evidence="1 2">Belongs to the complex I subunit 6 family.</text>
</comment>
<dbReference type="EMBL" id="DSRP01000416">
    <property type="protein sequence ID" value="HGG92484.1"/>
    <property type="molecule type" value="Genomic_DNA"/>
</dbReference>
<keyword evidence="2" id="KW-1133">Transmembrane helix</keyword>
<protein>
    <recommendedName>
        <fullName evidence="2">NADH-quinone oxidoreductase subunit J</fullName>
        <ecNumber evidence="2">7.1.1.-</ecNumber>
    </recommendedName>
</protein>
<sequence length="175" mass="18102">MTPSVFSAEGLSGVVFLVFVAATVAGALIATNARRLIRSVAGLALAFVGVAGIYYYLGSPFVALMQVLIYVGAVCVTIIFAIMLAETTESKLLASRSPFFIGLGVVASAAIVWALWALGRETPWKPAASQSGGGVEELGKSLLTSYGMSFELISVVLLVAIIGALVLARRGRSGS</sequence>
<dbReference type="EC" id="7.1.1.-" evidence="2"/>
<feature type="transmembrane region" description="Helical" evidence="2">
    <location>
        <begin position="36"/>
        <end position="57"/>
    </location>
</feature>
<proteinExistence type="inferred from homology"/>
<keyword evidence="2" id="KW-0874">Quinone</keyword>
<feature type="transmembrane region" description="Helical" evidence="2">
    <location>
        <begin position="97"/>
        <end position="116"/>
    </location>
</feature>
<dbReference type="InterPro" id="IPR042106">
    <property type="entry name" value="Nuo/plastoQ_OxRdtase_6_NuoJ"/>
</dbReference>
<dbReference type="PANTHER" id="PTHR33269:SF17">
    <property type="entry name" value="NADH-UBIQUINONE OXIDOREDUCTASE CHAIN 6"/>
    <property type="match status" value="1"/>
</dbReference>
<comment type="function">
    <text evidence="2">NDH-1 shuttles electrons from NADH, via FMN and iron-sulfur (Fe-S) centers, to quinones in the respiratory chain. Couples the redox reaction to proton translocation (for every two electrons transferred, four hydrogen ions are translocated across the cytoplasmic membrane), and thus conserves the redox energy in a proton gradient.</text>
</comment>
<keyword evidence="2" id="KW-1003">Cell membrane</keyword>
<gene>
    <name evidence="3" type="ORF">ENR59_05970</name>
</gene>
<comment type="catalytic activity">
    <reaction evidence="2">
        <text>a quinone + NADH + 5 H(+)(in) = a quinol + NAD(+) + 4 H(+)(out)</text>
        <dbReference type="Rhea" id="RHEA:57888"/>
        <dbReference type="ChEBI" id="CHEBI:15378"/>
        <dbReference type="ChEBI" id="CHEBI:24646"/>
        <dbReference type="ChEBI" id="CHEBI:57540"/>
        <dbReference type="ChEBI" id="CHEBI:57945"/>
        <dbReference type="ChEBI" id="CHEBI:132124"/>
    </reaction>
</comment>
<feature type="transmembrane region" description="Helical" evidence="2">
    <location>
        <begin position="63"/>
        <end position="85"/>
    </location>
</feature>
<dbReference type="GO" id="GO:0005886">
    <property type="term" value="C:plasma membrane"/>
    <property type="evidence" value="ECO:0007669"/>
    <property type="project" value="UniProtKB-SubCell"/>
</dbReference>
<reference evidence="3" key="1">
    <citation type="journal article" date="2020" name="mSystems">
        <title>Genome- and Community-Level Interaction Insights into Carbon Utilization and Element Cycling Functions of Hydrothermarchaeota in Hydrothermal Sediment.</title>
        <authorList>
            <person name="Zhou Z."/>
            <person name="Liu Y."/>
            <person name="Xu W."/>
            <person name="Pan J."/>
            <person name="Luo Z.H."/>
            <person name="Li M."/>
        </authorList>
    </citation>
    <scope>NUCLEOTIDE SEQUENCE [LARGE SCALE GENOMIC DNA]</scope>
    <source>
        <strain evidence="3">SpSt-413</strain>
    </source>
</reference>
<keyword evidence="2" id="KW-0812">Transmembrane</keyword>
<evidence type="ECO:0000313" key="3">
    <source>
        <dbReference type="EMBL" id="HGG92484.1"/>
    </source>
</evidence>
<accession>A0A7C4EHV9</accession>
<dbReference type="AlphaFoldDB" id="A0A7C4EHV9"/>
<feature type="transmembrane region" description="Helical" evidence="2">
    <location>
        <begin position="146"/>
        <end position="168"/>
    </location>
</feature>
<evidence type="ECO:0000256" key="2">
    <source>
        <dbReference type="RuleBase" id="RU004429"/>
    </source>
</evidence>
<comment type="subcellular location">
    <subcellularLocation>
        <location evidence="2">Cell membrane</location>
        <topology evidence="2">Multi-pass membrane protein</topology>
    </subcellularLocation>
</comment>
<dbReference type="GO" id="GO:0008137">
    <property type="term" value="F:NADH dehydrogenase (ubiquinone) activity"/>
    <property type="evidence" value="ECO:0007669"/>
    <property type="project" value="UniProtKB-UniRule"/>
</dbReference>
<comment type="caution">
    <text evidence="3">The sequence shown here is derived from an EMBL/GenBank/DDBJ whole genome shotgun (WGS) entry which is preliminary data.</text>
</comment>
<dbReference type="GO" id="GO:0048038">
    <property type="term" value="F:quinone binding"/>
    <property type="evidence" value="ECO:0007669"/>
    <property type="project" value="UniProtKB-UniRule"/>
</dbReference>